<protein>
    <submittedName>
        <fullName evidence="2">Uncharacterized protein</fullName>
    </submittedName>
</protein>
<dbReference type="Proteomes" id="UP001152747">
    <property type="component" value="Unassembled WGS sequence"/>
</dbReference>
<dbReference type="EMBL" id="CANHGI010000005">
    <property type="protein sequence ID" value="CAI5452544.1"/>
    <property type="molecule type" value="Genomic_DNA"/>
</dbReference>
<name>A0A9P1N7E9_9PELO</name>
<keyword evidence="3" id="KW-1185">Reference proteome</keyword>
<dbReference type="InterPro" id="IPR019422">
    <property type="entry name" value="7TM_GPCR_serpentine_rcpt_Srh"/>
</dbReference>
<keyword evidence="1" id="KW-1133">Transmembrane helix</keyword>
<dbReference type="AlphaFoldDB" id="A0A9P1N7E9"/>
<dbReference type="PANTHER" id="PTHR47405">
    <property type="entry name" value="SERPENTINE RECEPTOR, CLASS H-RELATED"/>
    <property type="match status" value="1"/>
</dbReference>
<proteinExistence type="predicted"/>
<evidence type="ECO:0000256" key="1">
    <source>
        <dbReference type="SAM" id="Phobius"/>
    </source>
</evidence>
<feature type="transmembrane region" description="Helical" evidence="1">
    <location>
        <begin position="75"/>
        <end position="95"/>
    </location>
</feature>
<dbReference type="Pfam" id="PF10318">
    <property type="entry name" value="7TM_GPCR_Srh"/>
    <property type="match status" value="1"/>
</dbReference>
<keyword evidence="1" id="KW-0472">Membrane</keyword>
<comment type="caution">
    <text evidence="2">The sequence shown here is derived from an EMBL/GenBank/DDBJ whole genome shotgun (WGS) entry which is preliminary data.</text>
</comment>
<gene>
    <name evidence="2" type="ORF">CAMP_LOCUS15181</name>
</gene>
<keyword evidence="1" id="KW-0812">Transmembrane</keyword>
<feature type="transmembrane region" description="Helical" evidence="1">
    <location>
        <begin position="218"/>
        <end position="239"/>
    </location>
</feature>
<accession>A0A9P1N7E9</accession>
<feature type="transmembrane region" description="Helical" evidence="1">
    <location>
        <begin position="184"/>
        <end position="206"/>
    </location>
</feature>
<sequence>MLFENYLSSVWKFIITPPWMSVCGFGIIYNFAAIDSGSFILILLANGTTIIILVEHRMRSVISLIHRKIARIARFMKYFYTVTQFLVIFCFLLAYEDFREQTDYKLQLNETDGPIPNFIYCENCLVFKLDSQNTINFAISSTFSVLIAGNAILLMAFSSYYALSSNSAIFSKRTILVQKSFLQSLFIQIGVHMLFLAAPILFFFFAFLLRLSMEKWQIFMHFLTICFFQHGSFSTIAMLSTNKQLKRNLIQFFRKIRQRLNWSSNTEADNKLRNIFAV</sequence>
<reference evidence="2" key="1">
    <citation type="submission" date="2022-11" db="EMBL/GenBank/DDBJ databases">
        <authorList>
            <person name="Kikuchi T."/>
        </authorList>
    </citation>
    <scope>NUCLEOTIDE SEQUENCE</scope>
    <source>
        <strain evidence="2">PS1010</strain>
    </source>
</reference>
<organism evidence="2 3">
    <name type="scientific">Caenorhabditis angaria</name>
    <dbReference type="NCBI Taxonomy" id="860376"/>
    <lineage>
        <taxon>Eukaryota</taxon>
        <taxon>Metazoa</taxon>
        <taxon>Ecdysozoa</taxon>
        <taxon>Nematoda</taxon>
        <taxon>Chromadorea</taxon>
        <taxon>Rhabditida</taxon>
        <taxon>Rhabditina</taxon>
        <taxon>Rhabditomorpha</taxon>
        <taxon>Rhabditoidea</taxon>
        <taxon>Rhabditidae</taxon>
        <taxon>Peloderinae</taxon>
        <taxon>Caenorhabditis</taxon>
    </lineage>
</organism>
<evidence type="ECO:0000313" key="2">
    <source>
        <dbReference type="EMBL" id="CAI5452544.1"/>
    </source>
</evidence>
<feature type="transmembrane region" description="Helical" evidence="1">
    <location>
        <begin position="27"/>
        <end position="54"/>
    </location>
</feature>
<feature type="transmembrane region" description="Helical" evidence="1">
    <location>
        <begin position="137"/>
        <end position="163"/>
    </location>
</feature>
<evidence type="ECO:0000313" key="3">
    <source>
        <dbReference type="Proteomes" id="UP001152747"/>
    </source>
</evidence>